<dbReference type="Gene3D" id="3.40.50.20">
    <property type="match status" value="1"/>
</dbReference>
<evidence type="ECO:0000256" key="2">
    <source>
        <dbReference type="PIRSR" id="PIRSR620019-2"/>
    </source>
</evidence>
<comment type="caution">
    <text evidence="4">The sequence shown here is derived from an EMBL/GenBank/DDBJ whole genome shotgun (WGS) entry which is preliminary data.</text>
</comment>
<evidence type="ECO:0000256" key="1">
    <source>
        <dbReference type="ARBA" id="ARBA00007274"/>
    </source>
</evidence>
<dbReference type="EMBL" id="PHIG01000063">
    <property type="protein sequence ID" value="PJK27565.1"/>
    <property type="molecule type" value="Genomic_DNA"/>
</dbReference>
<name>A0A2M9FVR4_9PROT</name>
<dbReference type="SUPFAM" id="SSF51161">
    <property type="entry name" value="Trimeric LpxA-like enzymes"/>
    <property type="match status" value="1"/>
</dbReference>
<dbReference type="RefSeq" id="WP_109795278.1">
    <property type="nucleotide sequence ID" value="NZ_PHIG01000063.1"/>
</dbReference>
<accession>A0A2M9FVR4</accession>
<dbReference type="InterPro" id="IPR020019">
    <property type="entry name" value="AcTrfase_PglD-like"/>
</dbReference>
<keyword evidence="4" id="KW-0808">Transferase</keyword>
<feature type="binding site" evidence="2">
    <location>
        <position position="143"/>
    </location>
    <ligand>
        <name>acetyl-CoA</name>
        <dbReference type="ChEBI" id="CHEBI:57288"/>
    </ligand>
</feature>
<dbReference type="Proteomes" id="UP000229498">
    <property type="component" value="Unassembled WGS sequence"/>
</dbReference>
<dbReference type="CDD" id="cd03360">
    <property type="entry name" value="LbH_AT_putative"/>
    <property type="match status" value="1"/>
</dbReference>
<dbReference type="PANTHER" id="PTHR43300">
    <property type="entry name" value="ACETYLTRANSFERASE"/>
    <property type="match status" value="1"/>
</dbReference>
<proteinExistence type="inferred from homology"/>
<dbReference type="Gene3D" id="2.160.10.10">
    <property type="entry name" value="Hexapeptide repeat proteins"/>
    <property type="match status" value="1"/>
</dbReference>
<feature type="binding site" evidence="2">
    <location>
        <position position="69"/>
    </location>
    <ligand>
        <name>substrate</name>
    </ligand>
</feature>
<dbReference type="InterPro" id="IPR050179">
    <property type="entry name" value="Trans_hexapeptide_repeat"/>
</dbReference>
<keyword evidence="5" id="KW-1185">Reference proteome</keyword>
<comment type="similarity">
    <text evidence="1">Belongs to the transferase hexapeptide repeat family.</text>
</comment>
<dbReference type="Pfam" id="PF17836">
    <property type="entry name" value="PglD_N"/>
    <property type="match status" value="1"/>
</dbReference>
<dbReference type="OrthoDB" id="9815592at2"/>
<sequence>MHQIAIIGAGGHARECLETARAMGLEVVCLFDDDRMLWDTEVLGAPVRTGGLDAVSDLDRNTALVIGVGDNARRRDIAGRFEGRSFATLVHPFAWVSPSAELAEGAVVHPGAVVQAEARIGRHAILNTSASASHGVVIGDFAHIAVGARLAGIVTVGQGALVGAGVAARPGARIGDWATVGAGAAVIGDVADGVTAYGEGRARPR</sequence>
<gene>
    <name evidence="4" type="ORF">CVT23_21890</name>
</gene>
<dbReference type="InterPro" id="IPR041561">
    <property type="entry name" value="PglD_N"/>
</dbReference>
<feature type="domain" description="PglD N-terminal" evidence="3">
    <location>
        <begin position="3"/>
        <end position="80"/>
    </location>
</feature>
<dbReference type="AlphaFoldDB" id="A0A2M9FVR4"/>
<reference evidence="4 5" key="1">
    <citation type="submission" date="2017-11" db="EMBL/GenBank/DDBJ databases">
        <title>Draft genome sequence of Rhizobiales bacterium SY3-13.</title>
        <authorList>
            <person name="Sun C."/>
        </authorList>
    </citation>
    <scope>NUCLEOTIDE SEQUENCE [LARGE SCALE GENOMIC DNA]</scope>
    <source>
        <strain evidence="4 5">SY3-13</strain>
    </source>
</reference>
<dbReference type="PANTHER" id="PTHR43300:SF7">
    <property type="entry name" value="UDP-N-ACETYLBACILLOSAMINE N-ACETYLTRANSFERASE"/>
    <property type="match status" value="1"/>
</dbReference>
<evidence type="ECO:0000259" key="3">
    <source>
        <dbReference type="Pfam" id="PF17836"/>
    </source>
</evidence>
<evidence type="ECO:0000313" key="4">
    <source>
        <dbReference type="EMBL" id="PJK27565.1"/>
    </source>
</evidence>
<dbReference type="NCBIfam" id="TIGR03570">
    <property type="entry name" value="NeuD_NnaD"/>
    <property type="match status" value="1"/>
</dbReference>
<feature type="binding site" evidence="2">
    <location>
        <begin position="32"/>
        <end position="33"/>
    </location>
    <ligand>
        <name>substrate</name>
    </ligand>
</feature>
<evidence type="ECO:0000313" key="5">
    <source>
        <dbReference type="Proteomes" id="UP000229498"/>
    </source>
</evidence>
<organism evidence="4 5">
    <name type="scientific">Minwuia thermotolerans</name>
    <dbReference type="NCBI Taxonomy" id="2056226"/>
    <lineage>
        <taxon>Bacteria</taxon>
        <taxon>Pseudomonadati</taxon>
        <taxon>Pseudomonadota</taxon>
        <taxon>Alphaproteobacteria</taxon>
        <taxon>Minwuiales</taxon>
        <taxon>Minwuiaceae</taxon>
        <taxon>Minwuia</taxon>
    </lineage>
</organism>
<dbReference type="InterPro" id="IPR011004">
    <property type="entry name" value="Trimer_LpxA-like_sf"/>
</dbReference>
<dbReference type="GO" id="GO:0016740">
    <property type="term" value="F:transferase activity"/>
    <property type="evidence" value="ECO:0007669"/>
    <property type="project" value="UniProtKB-KW"/>
</dbReference>
<protein>
    <submittedName>
        <fullName evidence="4">Transferase</fullName>
    </submittedName>
</protein>